<feature type="compositionally biased region" description="Low complexity" evidence="1">
    <location>
        <begin position="610"/>
        <end position="622"/>
    </location>
</feature>
<evidence type="ECO:0000313" key="3">
    <source>
        <dbReference type="Proteomes" id="UP000001058"/>
    </source>
</evidence>
<proteinExistence type="predicted"/>
<feature type="compositionally biased region" description="Gly residues" evidence="1">
    <location>
        <begin position="509"/>
        <end position="524"/>
    </location>
</feature>
<evidence type="ECO:0000313" key="2">
    <source>
        <dbReference type="EMBL" id="EFJ40500.1"/>
    </source>
</evidence>
<sequence>MKVNTSLRAFRFRGGFSSGRFGFLDLIPVTPRLRLTLEHPPPAIPPRPGPIPRLPRHHRHLRVVCYCFYSYFKWGTVLKALRVRDLKLLTLALQPLQEAVAQLTSAVQLLGEQVDLTGGREGLLMAAADGEDDGEEEEEYGNAGGALAAAAAAAAQQVKAVPARKTPAGASAGRAGKGRGGTAGDELGPLDRETAVSWLLGGMLPLHAACVEALAYRAAWLGMDIGPGWHWPQEQPIAVPASTAALRGSATATTAPQQLREGEGGVAVIAVEDGELEEQQAEAMAELIGSLASYVDVIAQARDVVHLLYFIIIALVHASKLVLLPGSEIHTQAAARLLTLSRRYLGPMDRVAGEISTAVYDAHVLRYGKLDEDTFERLLAAGMEAMAAARRREAELRPEPVGGGDGGEYDGVVEGETEDLEELFLEDQRLREEAHAAAAAAAAAVQPPRSSWPLGRGDDGQAPRRVTRAATPVVRQQQQQQLEEEEDEEEEELPDGVTVARGPIAHGGSPPGARGGGGGGGGGGSRRRAVLAEAEQDLLKVLDSSRSRRSVPSVPSGASAPPRMRRPASVAPREAAAEEEDADRGGDDVAAATVRRLLRRDEAPRAGLSAEGYDNGAAAAADVNEEEEEEEEEAGGGGGGGRKRETRGKVLVVRFESCGLNLKSEFSQYKYDT</sequence>
<name>D8UIF4_VOLCA</name>
<dbReference type="Proteomes" id="UP000001058">
    <property type="component" value="Unassembled WGS sequence"/>
</dbReference>
<protein>
    <submittedName>
        <fullName evidence="2">Uncharacterized protein</fullName>
    </submittedName>
</protein>
<feature type="region of interest" description="Disordered" evidence="1">
    <location>
        <begin position="162"/>
        <end position="188"/>
    </location>
</feature>
<dbReference type="GeneID" id="9627883"/>
<dbReference type="AlphaFoldDB" id="D8UIF4"/>
<dbReference type="InParanoid" id="D8UIF4"/>
<reference evidence="2 3" key="1">
    <citation type="journal article" date="2010" name="Science">
        <title>Genomic analysis of organismal complexity in the multicellular green alga Volvox carteri.</title>
        <authorList>
            <person name="Prochnik S.E."/>
            <person name="Umen J."/>
            <person name="Nedelcu A.M."/>
            <person name="Hallmann A."/>
            <person name="Miller S.M."/>
            <person name="Nishii I."/>
            <person name="Ferris P."/>
            <person name="Kuo A."/>
            <person name="Mitros T."/>
            <person name="Fritz-Laylin L.K."/>
            <person name="Hellsten U."/>
            <person name="Chapman J."/>
            <person name="Simakov O."/>
            <person name="Rensing S.A."/>
            <person name="Terry A."/>
            <person name="Pangilinan J."/>
            <person name="Kapitonov V."/>
            <person name="Jurka J."/>
            <person name="Salamov A."/>
            <person name="Shapiro H."/>
            <person name="Schmutz J."/>
            <person name="Grimwood J."/>
            <person name="Lindquist E."/>
            <person name="Lucas S."/>
            <person name="Grigoriev I.V."/>
            <person name="Schmitt R."/>
            <person name="Kirk D."/>
            <person name="Rokhsar D.S."/>
        </authorList>
    </citation>
    <scope>NUCLEOTIDE SEQUENCE [LARGE SCALE GENOMIC DNA]</scope>
    <source>
        <strain evidence="3">f. Nagariensis / Eve</strain>
    </source>
</reference>
<feature type="compositionally biased region" description="Acidic residues" evidence="1">
    <location>
        <begin position="482"/>
        <end position="494"/>
    </location>
</feature>
<dbReference type="EMBL" id="GL378414">
    <property type="protein sequence ID" value="EFJ40500.1"/>
    <property type="molecule type" value="Genomic_DNA"/>
</dbReference>
<feature type="compositionally biased region" description="Acidic residues" evidence="1">
    <location>
        <begin position="623"/>
        <end position="634"/>
    </location>
</feature>
<dbReference type="OrthoDB" id="552549at2759"/>
<feature type="compositionally biased region" description="Low complexity" evidence="1">
    <location>
        <begin position="468"/>
        <end position="481"/>
    </location>
</feature>
<dbReference type="KEGG" id="vcn:VOLCADRAFT_108128"/>
<feature type="region of interest" description="Disordered" evidence="1">
    <location>
        <begin position="439"/>
        <end position="646"/>
    </location>
</feature>
<evidence type="ECO:0000256" key="1">
    <source>
        <dbReference type="SAM" id="MobiDB-lite"/>
    </source>
</evidence>
<feature type="compositionally biased region" description="Basic and acidic residues" evidence="1">
    <location>
        <begin position="537"/>
        <end position="546"/>
    </location>
</feature>
<feature type="compositionally biased region" description="Low complexity" evidence="1">
    <location>
        <begin position="550"/>
        <end position="574"/>
    </location>
</feature>
<keyword evidence="3" id="KW-1185">Reference proteome</keyword>
<dbReference type="RefSeq" id="XP_002958424.1">
    <property type="nucleotide sequence ID" value="XM_002958378.1"/>
</dbReference>
<organism evidence="3">
    <name type="scientific">Volvox carteri f. nagariensis</name>
    <dbReference type="NCBI Taxonomy" id="3068"/>
    <lineage>
        <taxon>Eukaryota</taxon>
        <taxon>Viridiplantae</taxon>
        <taxon>Chlorophyta</taxon>
        <taxon>core chlorophytes</taxon>
        <taxon>Chlorophyceae</taxon>
        <taxon>CS clade</taxon>
        <taxon>Chlamydomonadales</taxon>
        <taxon>Volvocaceae</taxon>
        <taxon>Volvox</taxon>
    </lineage>
</organism>
<gene>
    <name evidence="2" type="ORF">VOLCADRAFT_108128</name>
</gene>
<accession>D8UIF4</accession>